<reference evidence="10" key="1">
    <citation type="submission" date="2015-07" db="EMBL/GenBank/DDBJ databases">
        <title>Adaptation to a free-living lifestyle via gene acquisitions in the diplomonad Trepomonas sp. PC1.</title>
        <authorList>
            <person name="Xu F."/>
            <person name="Jerlstrom-Hultqvist J."/>
            <person name="Kolisko M."/>
            <person name="Simpson A.G.B."/>
            <person name="Roger A.J."/>
            <person name="Svard S.G."/>
            <person name="Andersson J.O."/>
        </authorList>
    </citation>
    <scope>NUCLEOTIDE SEQUENCE</scope>
    <source>
        <strain evidence="10">PC1</strain>
    </source>
</reference>
<dbReference type="Pfam" id="PF00069">
    <property type="entry name" value="Pkinase"/>
    <property type="match status" value="1"/>
</dbReference>
<dbReference type="Gene3D" id="1.10.510.10">
    <property type="entry name" value="Transferase(Phosphotransferase) domain 1"/>
    <property type="match status" value="2"/>
</dbReference>
<gene>
    <name evidence="10" type="ORF">TPC1_17894</name>
</gene>
<evidence type="ECO:0000256" key="8">
    <source>
        <dbReference type="ARBA" id="ARBA00048679"/>
    </source>
</evidence>
<evidence type="ECO:0000256" key="7">
    <source>
        <dbReference type="ARBA" id="ARBA00047899"/>
    </source>
</evidence>
<comment type="catalytic activity">
    <reaction evidence="7">
        <text>L-threonyl-[protein] + ATP = O-phospho-L-threonyl-[protein] + ADP + H(+)</text>
        <dbReference type="Rhea" id="RHEA:46608"/>
        <dbReference type="Rhea" id="RHEA-COMP:11060"/>
        <dbReference type="Rhea" id="RHEA-COMP:11605"/>
        <dbReference type="ChEBI" id="CHEBI:15378"/>
        <dbReference type="ChEBI" id="CHEBI:30013"/>
        <dbReference type="ChEBI" id="CHEBI:30616"/>
        <dbReference type="ChEBI" id="CHEBI:61977"/>
        <dbReference type="ChEBI" id="CHEBI:456216"/>
        <dbReference type="EC" id="2.7.11.1"/>
    </reaction>
</comment>
<keyword evidence="2" id="KW-0723">Serine/threonine-protein kinase</keyword>
<dbReference type="PANTHER" id="PTHR24356">
    <property type="entry name" value="SERINE/THREONINE-PROTEIN KINASE"/>
    <property type="match status" value="1"/>
</dbReference>
<evidence type="ECO:0000256" key="3">
    <source>
        <dbReference type="ARBA" id="ARBA00022679"/>
    </source>
</evidence>
<evidence type="ECO:0000256" key="5">
    <source>
        <dbReference type="ARBA" id="ARBA00022777"/>
    </source>
</evidence>
<feature type="non-terminal residue" evidence="10">
    <location>
        <position position="1"/>
    </location>
</feature>
<dbReference type="EC" id="2.7.11.1" evidence="1"/>
<dbReference type="SUPFAM" id="SSF56112">
    <property type="entry name" value="Protein kinase-like (PK-like)"/>
    <property type="match status" value="1"/>
</dbReference>
<dbReference type="PROSITE" id="PS50011">
    <property type="entry name" value="PROTEIN_KINASE_DOM"/>
    <property type="match status" value="1"/>
</dbReference>
<feature type="domain" description="Protein kinase" evidence="9">
    <location>
        <begin position="1"/>
        <end position="338"/>
    </location>
</feature>
<dbReference type="SMART" id="SM00220">
    <property type="entry name" value="S_TKc"/>
    <property type="match status" value="1"/>
</dbReference>
<evidence type="ECO:0000259" key="9">
    <source>
        <dbReference type="PROSITE" id="PS50011"/>
    </source>
</evidence>
<dbReference type="GO" id="GO:0004674">
    <property type="term" value="F:protein serine/threonine kinase activity"/>
    <property type="evidence" value="ECO:0007669"/>
    <property type="project" value="UniProtKB-KW"/>
</dbReference>
<comment type="catalytic activity">
    <reaction evidence="8">
        <text>L-seryl-[protein] + ATP = O-phospho-L-seryl-[protein] + ADP + H(+)</text>
        <dbReference type="Rhea" id="RHEA:17989"/>
        <dbReference type="Rhea" id="RHEA-COMP:9863"/>
        <dbReference type="Rhea" id="RHEA-COMP:11604"/>
        <dbReference type="ChEBI" id="CHEBI:15378"/>
        <dbReference type="ChEBI" id="CHEBI:29999"/>
        <dbReference type="ChEBI" id="CHEBI:30616"/>
        <dbReference type="ChEBI" id="CHEBI:83421"/>
        <dbReference type="ChEBI" id="CHEBI:456216"/>
        <dbReference type="EC" id="2.7.11.1"/>
    </reaction>
</comment>
<evidence type="ECO:0000313" key="10">
    <source>
        <dbReference type="EMBL" id="JAP90717.1"/>
    </source>
</evidence>
<keyword evidence="3" id="KW-0808">Transferase</keyword>
<keyword evidence="4" id="KW-0547">Nucleotide-binding</keyword>
<sequence>FVAILDKKLGENKQEVQLDMNDLLTQCMGTLKYDKFNGKFLHQALVLEFVPQNLSQIIKHQRYVKKRFPMLSDDKFVKLSAFSLLKIYSCHQHKFAISDLKPSNILIDRNFNPKIVDLGDILYIGKCSGSQEPHRTAESKSKPTNLNIESAIEFAEVNNQNNSPMFSHEDEEQQIKPQIVAPANFKEESSTQKFNEFIERQMSQTSSIPLNCCENLKSNRKVTKFIKEFQDYVHATTGLFEPPEQHSKRKIQALDQKDKIGRDYFAMGVTLFILYTGRNPFEYCQETQKYIYSNPLKFDYPWMQYRSQQIEDFITKLLIIDDSQRLRSFDEAMAHPVFEGFDWTQVTKNKPFEDVVIFETECAKDEAIEFDKDSWQNSNFDQKDQNQIKETLDQFLK</sequence>
<dbReference type="PANTHER" id="PTHR24356:SF1">
    <property type="entry name" value="SERINE_THREONINE-PROTEIN KINASE GREATWALL"/>
    <property type="match status" value="1"/>
</dbReference>
<keyword evidence="5 10" id="KW-0418">Kinase</keyword>
<proteinExistence type="predicted"/>
<dbReference type="InterPro" id="IPR000719">
    <property type="entry name" value="Prot_kinase_dom"/>
</dbReference>
<feature type="non-terminal residue" evidence="10">
    <location>
        <position position="397"/>
    </location>
</feature>
<evidence type="ECO:0000256" key="4">
    <source>
        <dbReference type="ARBA" id="ARBA00022741"/>
    </source>
</evidence>
<dbReference type="InterPro" id="IPR011009">
    <property type="entry name" value="Kinase-like_dom_sf"/>
</dbReference>
<evidence type="ECO:0000256" key="1">
    <source>
        <dbReference type="ARBA" id="ARBA00012513"/>
    </source>
</evidence>
<dbReference type="EMBL" id="GDID01005889">
    <property type="protein sequence ID" value="JAP90717.1"/>
    <property type="molecule type" value="Transcribed_RNA"/>
</dbReference>
<protein>
    <recommendedName>
        <fullName evidence="1">non-specific serine/threonine protein kinase</fullName>
        <ecNumber evidence="1">2.7.11.1</ecNumber>
    </recommendedName>
</protein>
<dbReference type="InterPro" id="IPR050236">
    <property type="entry name" value="Ser_Thr_kinase_AGC"/>
</dbReference>
<dbReference type="AlphaFoldDB" id="A0A146K1V0"/>
<evidence type="ECO:0000256" key="2">
    <source>
        <dbReference type="ARBA" id="ARBA00022527"/>
    </source>
</evidence>
<evidence type="ECO:0000256" key="6">
    <source>
        <dbReference type="ARBA" id="ARBA00022840"/>
    </source>
</evidence>
<keyword evidence="6" id="KW-0067">ATP-binding</keyword>
<dbReference type="GO" id="GO:0005524">
    <property type="term" value="F:ATP binding"/>
    <property type="evidence" value="ECO:0007669"/>
    <property type="project" value="UniProtKB-KW"/>
</dbReference>
<accession>A0A146K1V0</accession>
<organism evidence="10">
    <name type="scientific">Trepomonas sp. PC1</name>
    <dbReference type="NCBI Taxonomy" id="1076344"/>
    <lineage>
        <taxon>Eukaryota</taxon>
        <taxon>Metamonada</taxon>
        <taxon>Diplomonadida</taxon>
        <taxon>Hexamitidae</taxon>
        <taxon>Hexamitinae</taxon>
        <taxon>Trepomonas</taxon>
    </lineage>
</organism>
<name>A0A146K1V0_9EUKA</name>